<proteinExistence type="predicted"/>
<dbReference type="AlphaFoldDB" id="A0AAV7KTI8"/>
<dbReference type="EMBL" id="JANPWB010000016">
    <property type="protein sequence ID" value="KAJ1081879.1"/>
    <property type="molecule type" value="Genomic_DNA"/>
</dbReference>
<comment type="caution">
    <text evidence="1">The sequence shown here is derived from an EMBL/GenBank/DDBJ whole genome shotgun (WGS) entry which is preliminary data.</text>
</comment>
<name>A0AAV7KTI8_PLEWA</name>
<keyword evidence="2" id="KW-1185">Reference proteome</keyword>
<evidence type="ECO:0000313" key="1">
    <source>
        <dbReference type="EMBL" id="KAJ1081879.1"/>
    </source>
</evidence>
<evidence type="ECO:0000313" key="2">
    <source>
        <dbReference type="Proteomes" id="UP001066276"/>
    </source>
</evidence>
<protein>
    <submittedName>
        <fullName evidence="1">Uncharacterized protein</fullName>
    </submittedName>
</protein>
<reference evidence="1" key="1">
    <citation type="journal article" date="2022" name="bioRxiv">
        <title>Sequencing and chromosome-scale assembly of the giantPleurodeles waltlgenome.</title>
        <authorList>
            <person name="Brown T."/>
            <person name="Elewa A."/>
            <person name="Iarovenko S."/>
            <person name="Subramanian E."/>
            <person name="Araus A.J."/>
            <person name="Petzold A."/>
            <person name="Susuki M."/>
            <person name="Suzuki K.-i.T."/>
            <person name="Hayashi T."/>
            <person name="Toyoda A."/>
            <person name="Oliveira C."/>
            <person name="Osipova E."/>
            <person name="Leigh N.D."/>
            <person name="Simon A."/>
            <person name="Yun M.H."/>
        </authorList>
    </citation>
    <scope>NUCLEOTIDE SEQUENCE</scope>
    <source>
        <strain evidence="1">20211129_DDA</strain>
        <tissue evidence="1">Liver</tissue>
    </source>
</reference>
<accession>A0AAV7KTI8</accession>
<organism evidence="1 2">
    <name type="scientific">Pleurodeles waltl</name>
    <name type="common">Iberian ribbed newt</name>
    <dbReference type="NCBI Taxonomy" id="8319"/>
    <lineage>
        <taxon>Eukaryota</taxon>
        <taxon>Metazoa</taxon>
        <taxon>Chordata</taxon>
        <taxon>Craniata</taxon>
        <taxon>Vertebrata</taxon>
        <taxon>Euteleostomi</taxon>
        <taxon>Amphibia</taxon>
        <taxon>Batrachia</taxon>
        <taxon>Caudata</taxon>
        <taxon>Salamandroidea</taxon>
        <taxon>Salamandridae</taxon>
        <taxon>Pleurodelinae</taxon>
        <taxon>Pleurodeles</taxon>
    </lineage>
</organism>
<sequence length="116" mass="12738">MEAECPAAVLVPRGFQELTAEGNLPYLFRPSQPLLHDARGLLTNTRGPASSSSVQCMGRPPTLLCFGSLPALASPATPTLMRAVQRNVVSRQCEINLRASSYRRLNVHKIEYKDTE</sequence>
<gene>
    <name evidence="1" type="ORF">NDU88_002051</name>
</gene>
<dbReference type="Proteomes" id="UP001066276">
    <property type="component" value="Chromosome 12"/>
</dbReference>